<feature type="transmembrane region" description="Helical" evidence="2">
    <location>
        <begin position="38"/>
        <end position="56"/>
    </location>
</feature>
<name>A0A7W0CEM3_9ACTN</name>
<evidence type="ECO:0000256" key="1">
    <source>
        <dbReference type="SAM" id="MobiDB-lite"/>
    </source>
</evidence>
<keyword evidence="2" id="KW-0472">Membrane</keyword>
<dbReference type="Pfam" id="PF09534">
    <property type="entry name" value="Trp_oprn_chp"/>
    <property type="match status" value="1"/>
</dbReference>
<organism evidence="3 4">
    <name type="scientific">Nonomuraea soli</name>
    <dbReference type="NCBI Taxonomy" id="1032476"/>
    <lineage>
        <taxon>Bacteria</taxon>
        <taxon>Bacillati</taxon>
        <taxon>Actinomycetota</taxon>
        <taxon>Actinomycetes</taxon>
        <taxon>Streptosporangiales</taxon>
        <taxon>Streptosporangiaceae</taxon>
        <taxon>Nonomuraea</taxon>
    </lineage>
</organism>
<evidence type="ECO:0000313" key="4">
    <source>
        <dbReference type="Proteomes" id="UP000530928"/>
    </source>
</evidence>
<protein>
    <recommendedName>
        <fullName evidence="5">Trp biosynthesis-associated membrane protein</fullName>
    </recommendedName>
</protein>
<keyword evidence="2" id="KW-0812">Transmembrane</keyword>
<evidence type="ECO:0000313" key="3">
    <source>
        <dbReference type="EMBL" id="MBA2889770.1"/>
    </source>
</evidence>
<gene>
    <name evidence="3" type="ORF">HNR30_001105</name>
</gene>
<dbReference type="InterPro" id="IPR019051">
    <property type="entry name" value="Trp_biosyn_TM_oprn/chp"/>
</dbReference>
<keyword evidence="2" id="KW-1133">Transmembrane helix</keyword>
<dbReference type="AlphaFoldDB" id="A0A7W0CEM3"/>
<dbReference type="EMBL" id="JACDUR010000001">
    <property type="protein sequence ID" value="MBA2889770.1"/>
    <property type="molecule type" value="Genomic_DNA"/>
</dbReference>
<evidence type="ECO:0000256" key="2">
    <source>
        <dbReference type="SAM" id="Phobius"/>
    </source>
</evidence>
<feature type="transmembrane region" description="Helical" evidence="2">
    <location>
        <begin position="89"/>
        <end position="110"/>
    </location>
</feature>
<reference evidence="3 4" key="1">
    <citation type="submission" date="2020-07" db="EMBL/GenBank/DDBJ databases">
        <title>Genomic Encyclopedia of Type Strains, Phase IV (KMG-IV): sequencing the most valuable type-strain genomes for metagenomic binning, comparative biology and taxonomic classification.</title>
        <authorList>
            <person name="Goeker M."/>
        </authorList>
    </citation>
    <scope>NUCLEOTIDE SEQUENCE [LARGE SCALE GENOMIC DNA]</scope>
    <source>
        <strain evidence="3 4">DSM 45533</strain>
    </source>
</reference>
<comment type="caution">
    <text evidence="3">The sequence shown here is derived from an EMBL/GenBank/DDBJ whole genome shotgun (WGS) entry which is preliminary data.</text>
</comment>
<dbReference type="RefSeq" id="WP_181608527.1">
    <property type="nucleotide sequence ID" value="NZ_BAABAM010000001.1"/>
</dbReference>
<feature type="transmembrane region" description="Helical" evidence="2">
    <location>
        <begin position="63"/>
        <end position="83"/>
    </location>
</feature>
<dbReference type="Proteomes" id="UP000530928">
    <property type="component" value="Unassembled WGS sequence"/>
</dbReference>
<evidence type="ECO:0008006" key="5">
    <source>
        <dbReference type="Google" id="ProtNLM"/>
    </source>
</evidence>
<keyword evidence="4" id="KW-1185">Reference proteome</keyword>
<accession>A0A7W0CEM3</accession>
<sequence length="145" mass="15017">MKREMWLWLGVTALGAVAVLLAAGREWGAASDPAGAPALTPPALAALAGVVAVLAAKGLGRRIVGGLIALCGVITVIAAWGPFGTVWPYVAIGGGLLVLLGGIATVVRGVRWQAMSERYGRDRPRTEDGDRSMWDALDRGEDPTS</sequence>
<proteinExistence type="predicted"/>
<feature type="region of interest" description="Disordered" evidence="1">
    <location>
        <begin position="119"/>
        <end position="145"/>
    </location>
</feature>